<evidence type="ECO:0000313" key="2">
    <source>
        <dbReference type="Proteomes" id="UP000887159"/>
    </source>
</evidence>
<gene>
    <name evidence="1" type="ORF">TNCV_4841021</name>
</gene>
<dbReference type="AlphaFoldDB" id="A0A8X6WL28"/>
<keyword evidence="2" id="KW-1185">Reference proteome</keyword>
<reference evidence="1" key="1">
    <citation type="submission" date="2020-08" db="EMBL/GenBank/DDBJ databases">
        <title>Multicomponent nature underlies the extraordinary mechanical properties of spider dragline silk.</title>
        <authorList>
            <person name="Kono N."/>
            <person name="Nakamura H."/>
            <person name="Mori M."/>
            <person name="Yoshida Y."/>
            <person name="Ohtoshi R."/>
            <person name="Malay A.D."/>
            <person name="Moran D.A.P."/>
            <person name="Tomita M."/>
            <person name="Numata K."/>
            <person name="Arakawa K."/>
        </authorList>
    </citation>
    <scope>NUCLEOTIDE SEQUENCE</scope>
</reference>
<sequence>MKALNSAALWSTKTRSSEGSAHAEKTFSRLSVAPCDQWHGALVKHLTIIKDFVVPERFQILFWYGVHDVYFYAHDAISDEAHFWLNDYVNKQNCRIWSEANPQVYVETPLHSEKLTVCCALWAGGILLQKR</sequence>
<proteinExistence type="predicted"/>
<accession>A0A8X6WL28</accession>
<name>A0A8X6WL28_TRICX</name>
<comment type="caution">
    <text evidence="1">The sequence shown here is derived from an EMBL/GenBank/DDBJ whole genome shotgun (WGS) entry which is preliminary data.</text>
</comment>
<protein>
    <submittedName>
        <fullName evidence="1">Uncharacterized protein</fullName>
    </submittedName>
</protein>
<dbReference type="EMBL" id="BMAU01021435">
    <property type="protein sequence ID" value="GFY35726.1"/>
    <property type="molecule type" value="Genomic_DNA"/>
</dbReference>
<evidence type="ECO:0000313" key="1">
    <source>
        <dbReference type="EMBL" id="GFY35726.1"/>
    </source>
</evidence>
<dbReference type="Proteomes" id="UP000887159">
    <property type="component" value="Unassembled WGS sequence"/>
</dbReference>
<organism evidence="1 2">
    <name type="scientific">Trichonephila clavipes</name>
    <name type="common">Golden silk orbweaver</name>
    <name type="synonym">Nephila clavipes</name>
    <dbReference type="NCBI Taxonomy" id="2585209"/>
    <lineage>
        <taxon>Eukaryota</taxon>
        <taxon>Metazoa</taxon>
        <taxon>Ecdysozoa</taxon>
        <taxon>Arthropoda</taxon>
        <taxon>Chelicerata</taxon>
        <taxon>Arachnida</taxon>
        <taxon>Araneae</taxon>
        <taxon>Araneomorphae</taxon>
        <taxon>Entelegynae</taxon>
        <taxon>Araneoidea</taxon>
        <taxon>Nephilidae</taxon>
        <taxon>Trichonephila</taxon>
    </lineage>
</organism>